<dbReference type="Gene3D" id="2.40.10.230">
    <property type="entry name" value="Probable tRNA pseudouridine synthase domain"/>
    <property type="match status" value="1"/>
</dbReference>
<keyword evidence="1" id="KW-0690">Ribosome biogenesis</keyword>
<dbReference type="InterPro" id="IPR038664">
    <property type="entry name" value="Gar1/Naf1_Cbf5-bd_sf"/>
</dbReference>
<gene>
    <name evidence="6" type="primary">Gar1</name>
    <name evidence="6" type="ORF">AK812_SmicGene31072</name>
</gene>
<name>A0A1Q9CXN6_SYMMI</name>
<keyword evidence="4 6" id="KW-0687">Ribonucleoprotein</keyword>
<feature type="region of interest" description="Disordered" evidence="5">
    <location>
        <begin position="290"/>
        <end position="311"/>
    </location>
</feature>
<evidence type="ECO:0000256" key="1">
    <source>
        <dbReference type="ARBA" id="ARBA00022517"/>
    </source>
</evidence>
<dbReference type="GO" id="GO:0031429">
    <property type="term" value="C:box H/ACA snoRNP complex"/>
    <property type="evidence" value="ECO:0007669"/>
    <property type="project" value="TreeGrafter"/>
</dbReference>
<dbReference type="Pfam" id="PF04410">
    <property type="entry name" value="Gar1"/>
    <property type="match status" value="1"/>
</dbReference>
<keyword evidence="2" id="KW-0698">rRNA processing</keyword>
<evidence type="ECO:0000256" key="5">
    <source>
        <dbReference type="SAM" id="MobiDB-lite"/>
    </source>
</evidence>
<evidence type="ECO:0000313" key="6">
    <source>
        <dbReference type="EMBL" id="OLP87693.1"/>
    </source>
</evidence>
<dbReference type="PANTHER" id="PTHR23237:SF6">
    <property type="entry name" value="H_ACA RIBONUCLEOPROTEIN COMPLEX SUBUNIT 1"/>
    <property type="match status" value="1"/>
</dbReference>
<proteinExistence type="predicted"/>
<organism evidence="6 7">
    <name type="scientific">Symbiodinium microadriaticum</name>
    <name type="common">Dinoflagellate</name>
    <name type="synonym">Zooxanthella microadriatica</name>
    <dbReference type="NCBI Taxonomy" id="2951"/>
    <lineage>
        <taxon>Eukaryota</taxon>
        <taxon>Sar</taxon>
        <taxon>Alveolata</taxon>
        <taxon>Dinophyceae</taxon>
        <taxon>Suessiales</taxon>
        <taxon>Symbiodiniaceae</taxon>
        <taxon>Symbiodinium</taxon>
    </lineage>
</organism>
<evidence type="ECO:0000256" key="4">
    <source>
        <dbReference type="ARBA" id="ARBA00023274"/>
    </source>
</evidence>
<keyword evidence="7" id="KW-1185">Reference proteome</keyword>
<reference evidence="6 7" key="1">
    <citation type="submission" date="2016-02" db="EMBL/GenBank/DDBJ databases">
        <title>Genome analysis of coral dinoflagellate symbionts highlights evolutionary adaptations to a symbiotic lifestyle.</title>
        <authorList>
            <person name="Aranda M."/>
            <person name="Li Y."/>
            <person name="Liew Y.J."/>
            <person name="Baumgarten S."/>
            <person name="Simakov O."/>
            <person name="Wilson M."/>
            <person name="Piel J."/>
            <person name="Ashoor H."/>
            <person name="Bougouffa S."/>
            <person name="Bajic V.B."/>
            <person name="Ryu T."/>
            <person name="Ravasi T."/>
            <person name="Bayer T."/>
            <person name="Micklem G."/>
            <person name="Kim H."/>
            <person name="Bhak J."/>
            <person name="Lajeunesse T.C."/>
            <person name="Voolstra C.R."/>
        </authorList>
    </citation>
    <scope>NUCLEOTIDE SEQUENCE [LARGE SCALE GENOMIC DNA]</scope>
    <source>
        <strain evidence="6 7">CCMP2467</strain>
    </source>
</reference>
<protein>
    <submittedName>
        <fullName evidence="6">H/ACA ribonucleoprotein complex subunit 1</fullName>
    </submittedName>
</protein>
<evidence type="ECO:0000256" key="2">
    <source>
        <dbReference type="ARBA" id="ARBA00022552"/>
    </source>
</evidence>
<evidence type="ECO:0000313" key="7">
    <source>
        <dbReference type="Proteomes" id="UP000186817"/>
    </source>
</evidence>
<feature type="region of interest" description="Disordered" evidence="5">
    <location>
        <begin position="463"/>
        <end position="482"/>
    </location>
</feature>
<feature type="region of interest" description="Disordered" evidence="5">
    <location>
        <begin position="579"/>
        <end position="598"/>
    </location>
</feature>
<keyword evidence="3" id="KW-0694">RNA-binding</keyword>
<dbReference type="PANTHER" id="PTHR23237">
    <property type="entry name" value="NUCLEOLAR PROTEIN FAMILY A MEMBER 1 SNORNP PROTEIN GAR1"/>
    <property type="match status" value="1"/>
</dbReference>
<evidence type="ECO:0000256" key="3">
    <source>
        <dbReference type="ARBA" id="ARBA00022884"/>
    </source>
</evidence>
<accession>A0A1Q9CXN6</accession>
<dbReference type="OrthoDB" id="425352at2759"/>
<dbReference type="InterPro" id="IPR007504">
    <property type="entry name" value="H/ACA_rnp_Gar1/Naf1"/>
</dbReference>
<dbReference type="GO" id="GO:0000454">
    <property type="term" value="P:snoRNA guided rRNA pseudouridine synthesis"/>
    <property type="evidence" value="ECO:0007669"/>
    <property type="project" value="TreeGrafter"/>
</dbReference>
<dbReference type="EMBL" id="LSRX01000848">
    <property type="protein sequence ID" value="OLP87693.1"/>
    <property type="molecule type" value="Genomic_DNA"/>
</dbReference>
<dbReference type="AlphaFoldDB" id="A0A1Q9CXN6"/>
<dbReference type="Proteomes" id="UP000186817">
    <property type="component" value="Unassembled WGS sequence"/>
</dbReference>
<sequence length="657" mass="71088">MFNAKTAELIAQEGEGLADESAPVFEKRLGKFGNERTQFSENSLGLRASAVSLRLWSTGIFLDVLSLPAVAQILKDVETQAVELLMELRILRDLSVAKTNQHATGPDFASELVSGHNHRVREDRSKRFGKNLVGLFNQLLGAKRARKSVKTAEALGLPSRPRKRPAKHGESWSPIPHSSSEEALSPGGRYRRYPIVSLGIRQDCHSLYCILRQSVTNICECLILIVAAVELERSTLPYFVMFLKAFKALCTSPHCDFTWSLFLDQLGLVPGGNDNDASVGETPPQSAFVVESGDRSNISPRPHSASDGREARKGLAVRDSIYPNLPTDLSTKCGVMVLLKELGLVQVDFQQGSARALAAEPLVLEVPVQFEFLAAVRLPQGATWLSTGRGHTGLERLALLAPGKSGLRPAPCAVEPISWAKAGLFKFRRFGKASEYVVQPNWGHRCVLAIGEVEILVVVAGGKGKGKKGKGKSFEPEGPPDEIEETLGCSLELSGLRSRSKLREVCKCTNERVPHFNARLFLENKDVFGPINAFYFSVKLGATWPPTGLDLCEGMQAGSFKTGKKFYIDTMKLLPLSRFLPQPPGGGKGGKGKGGKGKKGFESLELLLMRSAMLWTKAVGAEEVAVEDVVDEAGAAEPGAALSDNMETSLIAAGSEA</sequence>
<comment type="caution">
    <text evidence="6">The sequence shown here is derived from an EMBL/GenBank/DDBJ whole genome shotgun (WGS) entry which is preliminary data.</text>
</comment>
<feature type="region of interest" description="Disordered" evidence="5">
    <location>
        <begin position="153"/>
        <end position="185"/>
    </location>
</feature>
<dbReference type="GO" id="GO:0034513">
    <property type="term" value="F:box H/ACA snoRNA binding"/>
    <property type="evidence" value="ECO:0007669"/>
    <property type="project" value="TreeGrafter"/>
</dbReference>